<evidence type="ECO:0000313" key="2">
    <source>
        <dbReference type="EMBL" id="MBK9980960.1"/>
    </source>
</evidence>
<gene>
    <name evidence="2" type="ORF">IPP15_00815</name>
</gene>
<dbReference type="Proteomes" id="UP000808337">
    <property type="component" value="Unassembled WGS sequence"/>
</dbReference>
<accession>A0A9D7SSI3</accession>
<evidence type="ECO:0000256" key="1">
    <source>
        <dbReference type="SAM" id="SignalP"/>
    </source>
</evidence>
<proteinExistence type="predicted"/>
<sequence>MKTISLFFCVTFLMSGLLFQSCAPVFSELQSARLAGKKRIELTPSYSTVSSSSDGETDGLQNELGLHAAYGVTPKMDFRVRYQYAWAKGDDFNNGISMIGFGPKISLLENKIALSLLAGTAFGEDITDAWEFQPSMLFTLPAVENKIDITLAPKYIFTFCEDCDDFVAVNLGLAISSDLSSWAIRPEYGRLYDFGEAGHVGQFSIGFSKTFGK</sequence>
<comment type="caution">
    <text evidence="2">The sequence shown here is derived from an EMBL/GenBank/DDBJ whole genome shotgun (WGS) entry which is preliminary data.</text>
</comment>
<dbReference type="PROSITE" id="PS51257">
    <property type="entry name" value="PROKAR_LIPOPROTEIN"/>
    <property type="match status" value="1"/>
</dbReference>
<organism evidence="2 3">
    <name type="scientific">Candidatus Opimibacter skivensis</name>
    <dbReference type="NCBI Taxonomy" id="2982028"/>
    <lineage>
        <taxon>Bacteria</taxon>
        <taxon>Pseudomonadati</taxon>
        <taxon>Bacteroidota</taxon>
        <taxon>Saprospiria</taxon>
        <taxon>Saprospirales</taxon>
        <taxon>Saprospiraceae</taxon>
        <taxon>Candidatus Opimibacter</taxon>
    </lineage>
</organism>
<feature type="chain" id="PRO_5039568140" description="Outer membrane protein beta-barrel domain-containing protein" evidence="1">
    <location>
        <begin position="24"/>
        <end position="213"/>
    </location>
</feature>
<feature type="signal peptide" evidence="1">
    <location>
        <begin position="1"/>
        <end position="23"/>
    </location>
</feature>
<name>A0A9D7SSI3_9BACT</name>
<keyword evidence="1" id="KW-0732">Signal</keyword>
<reference evidence="2 3" key="1">
    <citation type="submission" date="2020-10" db="EMBL/GenBank/DDBJ databases">
        <title>Connecting structure to function with the recovery of over 1000 high-quality activated sludge metagenome-assembled genomes encoding full-length rRNA genes using long-read sequencing.</title>
        <authorList>
            <person name="Singleton C.M."/>
            <person name="Petriglieri F."/>
            <person name="Kristensen J.M."/>
            <person name="Kirkegaard R.H."/>
            <person name="Michaelsen T.Y."/>
            <person name="Andersen M.H."/>
            <person name="Karst S.M."/>
            <person name="Dueholm M.S."/>
            <person name="Nielsen P.H."/>
            <person name="Albertsen M."/>
        </authorList>
    </citation>
    <scope>NUCLEOTIDE SEQUENCE [LARGE SCALE GENOMIC DNA]</scope>
    <source>
        <strain evidence="2">Ribe_18-Q3-R11-54_MAXAC.273</strain>
    </source>
</reference>
<dbReference type="AlphaFoldDB" id="A0A9D7SSI3"/>
<protein>
    <recommendedName>
        <fullName evidence="4">Outer membrane protein beta-barrel domain-containing protein</fullName>
    </recommendedName>
</protein>
<evidence type="ECO:0000313" key="3">
    <source>
        <dbReference type="Proteomes" id="UP000808337"/>
    </source>
</evidence>
<evidence type="ECO:0008006" key="4">
    <source>
        <dbReference type="Google" id="ProtNLM"/>
    </source>
</evidence>
<dbReference type="EMBL" id="JADKGY010000001">
    <property type="protein sequence ID" value="MBK9980960.1"/>
    <property type="molecule type" value="Genomic_DNA"/>
</dbReference>